<accession>J3P0Z7</accession>
<feature type="transmembrane region" description="Helical" evidence="1">
    <location>
        <begin position="29"/>
        <end position="47"/>
    </location>
</feature>
<dbReference type="EMBL" id="GL385397">
    <property type="protein sequence ID" value="EJT77281.1"/>
    <property type="molecule type" value="Genomic_DNA"/>
</dbReference>
<evidence type="ECO:0000313" key="2">
    <source>
        <dbReference type="EMBL" id="EJT77281.1"/>
    </source>
</evidence>
<dbReference type="VEuPathDB" id="FungiDB:GGTG_07193"/>
<evidence type="ECO:0000313" key="3">
    <source>
        <dbReference type="EnsemblFungi" id="EJT77281"/>
    </source>
</evidence>
<dbReference type="AlphaFoldDB" id="J3P0Z7"/>
<evidence type="ECO:0000313" key="4">
    <source>
        <dbReference type="Proteomes" id="UP000006039"/>
    </source>
</evidence>
<dbReference type="EnsemblFungi" id="EJT77281">
    <property type="protein sequence ID" value="EJT77281"/>
    <property type="gene ID" value="GGTG_07193"/>
</dbReference>
<dbReference type="OrthoDB" id="3061561at2759"/>
<evidence type="ECO:0000256" key="1">
    <source>
        <dbReference type="SAM" id="Phobius"/>
    </source>
</evidence>
<reference evidence="2" key="2">
    <citation type="submission" date="2010-07" db="EMBL/GenBank/DDBJ databases">
        <authorList>
            <consortium name="The Broad Institute Genome Sequencing Platform"/>
            <consortium name="Broad Institute Genome Sequencing Center for Infectious Disease"/>
            <person name="Ma L.-J."/>
            <person name="Dead R."/>
            <person name="Young S."/>
            <person name="Zeng Q."/>
            <person name="Koehrsen M."/>
            <person name="Alvarado L."/>
            <person name="Berlin A."/>
            <person name="Chapman S.B."/>
            <person name="Chen Z."/>
            <person name="Freedman E."/>
            <person name="Gellesch M."/>
            <person name="Goldberg J."/>
            <person name="Griggs A."/>
            <person name="Gujja S."/>
            <person name="Heilman E.R."/>
            <person name="Heiman D."/>
            <person name="Hepburn T."/>
            <person name="Howarth C."/>
            <person name="Jen D."/>
            <person name="Larson L."/>
            <person name="Mehta T."/>
            <person name="Neiman D."/>
            <person name="Pearson M."/>
            <person name="Roberts A."/>
            <person name="Saif S."/>
            <person name="Shea T."/>
            <person name="Shenoy N."/>
            <person name="Sisk P."/>
            <person name="Stolte C."/>
            <person name="Sykes S."/>
            <person name="Walk T."/>
            <person name="White J."/>
            <person name="Yandava C."/>
            <person name="Haas B."/>
            <person name="Nusbaum C."/>
            <person name="Birren B."/>
        </authorList>
    </citation>
    <scope>NUCLEOTIDE SEQUENCE</scope>
    <source>
        <strain evidence="2">R3-111a-1</strain>
    </source>
</reference>
<keyword evidence="1" id="KW-0812">Transmembrane</keyword>
<reference evidence="4" key="1">
    <citation type="submission" date="2010-07" db="EMBL/GenBank/DDBJ databases">
        <title>The genome sequence of Gaeumannomyces graminis var. tritici strain R3-111a-1.</title>
        <authorList>
            <consortium name="The Broad Institute Genome Sequencing Platform"/>
            <person name="Ma L.-J."/>
            <person name="Dead R."/>
            <person name="Young S."/>
            <person name="Zeng Q."/>
            <person name="Koehrsen M."/>
            <person name="Alvarado L."/>
            <person name="Berlin A."/>
            <person name="Chapman S.B."/>
            <person name="Chen Z."/>
            <person name="Freedman E."/>
            <person name="Gellesch M."/>
            <person name="Goldberg J."/>
            <person name="Griggs A."/>
            <person name="Gujja S."/>
            <person name="Heilman E.R."/>
            <person name="Heiman D."/>
            <person name="Hepburn T."/>
            <person name="Howarth C."/>
            <person name="Jen D."/>
            <person name="Larson L."/>
            <person name="Mehta T."/>
            <person name="Neiman D."/>
            <person name="Pearson M."/>
            <person name="Roberts A."/>
            <person name="Saif S."/>
            <person name="Shea T."/>
            <person name="Shenoy N."/>
            <person name="Sisk P."/>
            <person name="Stolte C."/>
            <person name="Sykes S."/>
            <person name="Walk T."/>
            <person name="White J."/>
            <person name="Yandava C."/>
            <person name="Haas B."/>
            <person name="Nusbaum C."/>
            <person name="Birren B."/>
        </authorList>
    </citation>
    <scope>NUCLEOTIDE SEQUENCE [LARGE SCALE GENOMIC DNA]</scope>
    <source>
        <strain evidence="4">R3-111a-1</strain>
    </source>
</reference>
<dbReference type="Proteomes" id="UP000006039">
    <property type="component" value="Unassembled WGS sequence"/>
</dbReference>
<dbReference type="HOGENOM" id="CLU_022883_4_1_1"/>
<organism evidence="2">
    <name type="scientific">Gaeumannomyces tritici (strain R3-111a-1)</name>
    <name type="common">Wheat and barley take-all root rot fungus</name>
    <name type="synonym">Gaeumannomyces graminis var. tritici</name>
    <dbReference type="NCBI Taxonomy" id="644352"/>
    <lineage>
        <taxon>Eukaryota</taxon>
        <taxon>Fungi</taxon>
        <taxon>Dikarya</taxon>
        <taxon>Ascomycota</taxon>
        <taxon>Pezizomycotina</taxon>
        <taxon>Sordariomycetes</taxon>
        <taxon>Sordariomycetidae</taxon>
        <taxon>Magnaporthales</taxon>
        <taxon>Magnaporthaceae</taxon>
        <taxon>Gaeumannomyces</taxon>
    </lineage>
</organism>
<feature type="transmembrane region" description="Helical" evidence="1">
    <location>
        <begin position="468"/>
        <end position="490"/>
    </location>
</feature>
<reference evidence="2" key="3">
    <citation type="submission" date="2010-09" db="EMBL/GenBank/DDBJ databases">
        <title>Annotation of Gaeumannomyces graminis var. tritici R3-111a-1.</title>
        <authorList>
            <consortium name="The Broad Institute Genome Sequencing Platform"/>
            <person name="Ma L.-J."/>
            <person name="Dead R."/>
            <person name="Young S.K."/>
            <person name="Zeng Q."/>
            <person name="Gargeya S."/>
            <person name="Fitzgerald M."/>
            <person name="Haas B."/>
            <person name="Abouelleil A."/>
            <person name="Alvarado L."/>
            <person name="Arachchi H.M."/>
            <person name="Berlin A."/>
            <person name="Brown A."/>
            <person name="Chapman S.B."/>
            <person name="Chen Z."/>
            <person name="Dunbar C."/>
            <person name="Freedman E."/>
            <person name="Gearin G."/>
            <person name="Gellesch M."/>
            <person name="Goldberg J."/>
            <person name="Griggs A."/>
            <person name="Gujja S."/>
            <person name="Heiman D."/>
            <person name="Howarth C."/>
            <person name="Larson L."/>
            <person name="Lui A."/>
            <person name="MacDonald P.J.P."/>
            <person name="Mehta T."/>
            <person name="Montmayeur A."/>
            <person name="Murphy C."/>
            <person name="Neiman D."/>
            <person name="Pearson M."/>
            <person name="Priest M."/>
            <person name="Roberts A."/>
            <person name="Saif S."/>
            <person name="Shea T."/>
            <person name="Shenoy N."/>
            <person name="Sisk P."/>
            <person name="Stolte C."/>
            <person name="Sykes S."/>
            <person name="Yandava C."/>
            <person name="Wortman J."/>
            <person name="Nusbaum C."/>
            <person name="Birren B."/>
        </authorList>
    </citation>
    <scope>NUCLEOTIDE SEQUENCE</scope>
    <source>
        <strain evidence="2">R3-111a-1</strain>
    </source>
</reference>
<dbReference type="PANTHER" id="PTHR35043:SF7">
    <property type="entry name" value="TRANSCRIPTION FACTOR DOMAIN-CONTAINING PROTEIN"/>
    <property type="match status" value="1"/>
</dbReference>
<reference evidence="3" key="4">
    <citation type="journal article" date="2015" name="G3 (Bethesda)">
        <title>Genome sequences of three phytopathogenic species of the Magnaporthaceae family of fungi.</title>
        <authorList>
            <person name="Okagaki L.H."/>
            <person name="Nunes C.C."/>
            <person name="Sailsbery J."/>
            <person name="Clay B."/>
            <person name="Brown D."/>
            <person name="John T."/>
            <person name="Oh Y."/>
            <person name="Young N."/>
            <person name="Fitzgerald M."/>
            <person name="Haas B.J."/>
            <person name="Zeng Q."/>
            <person name="Young S."/>
            <person name="Adiconis X."/>
            <person name="Fan L."/>
            <person name="Levin J.Z."/>
            <person name="Mitchell T.K."/>
            <person name="Okubara P.A."/>
            <person name="Farman M.L."/>
            <person name="Kohn L.M."/>
            <person name="Birren B."/>
            <person name="Ma L.-J."/>
            <person name="Dean R.A."/>
        </authorList>
    </citation>
    <scope>NUCLEOTIDE SEQUENCE</scope>
    <source>
        <strain evidence="3">R3-111a-1</strain>
    </source>
</reference>
<gene>
    <name evidence="3" type="primary">20347651</name>
    <name evidence="2" type="ORF">GGTG_07193</name>
</gene>
<dbReference type="eggNOG" id="ENOG502SPX8">
    <property type="taxonomic scope" value="Eukaryota"/>
</dbReference>
<protein>
    <submittedName>
        <fullName evidence="2 3">Uncharacterized protein</fullName>
    </submittedName>
</protein>
<dbReference type="STRING" id="644352.J3P0Z7"/>
<keyword evidence="1" id="KW-0472">Membrane</keyword>
<name>J3P0Z7_GAET3</name>
<feature type="transmembrane region" description="Helical" evidence="1">
    <location>
        <begin position="400"/>
        <end position="420"/>
    </location>
</feature>
<feature type="transmembrane region" description="Helical" evidence="1">
    <location>
        <begin position="75"/>
        <end position="96"/>
    </location>
</feature>
<dbReference type="GeneID" id="20347651"/>
<dbReference type="RefSeq" id="XP_009223281.1">
    <property type="nucleotide sequence ID" value="XM_009225017.1"/>
</dbReference>
<keyword evidence="1" id="KW-1133">Transmembrane helix</keyword>
<reference evidence="3" key="5">
    <citation type="submission" date="2018-04" db="UniProtKB">
        <authorList>
            <consortium name="EnsemblFungi"/>
        </authorList>
    </citation>
    <scope>IDENTIFICATION</scope>
    <source>
        <strain evidence="3">R3-111a-1</strain>
    </source>
</reference>
<proteinExistence type="predicted"/>
<dbReference type="PANTHER" id="PTHR35043">
    <property type="entry name" value="TRANSCRIPTION FACTOR DOMAIN-CONTAINING PROTEIN"/>
    <property type="match status" value="1"/>
</dbReference>
<feature type="transmembrane region" description="Helical" evidence="1">
    <location>
        <begin position="432"/>
        <end position="456"/>
    </location>
</feature>
<sequence length="516" mass="57929">MINFTPNCTFPTASVGFVQTPPIRGTMEIVWSCVSIIFLCSWSILHLKVPPQHRPQNWRQKARWKFALFCRKLKWMVITIFAPEILLGLVFVDFIAARKYTPKMRVFAEEDQIPWSETHTRFANQGGFLLYFPPELRGSADTGGGSAGSPGLGADGAAAIELAERGDRRTEKAQAKVVKLEDDARTPHFNSRRKKYVRRRERAINHYGPLPGTLSENFYNVVAEKAVLREQDLSANNLLNHFFADNLLSHLIDTWVINSRQLRFFRKKGIIAKLPKLEEEDLEDRNKGNAVVKLIAIIQICWMGTQLLTRAARGLPVTTLEISAVAFIASSLVIYLLQLSSVQDPGLPVRLVATRLPTSAEFGSHLRKVNVRFTDRVAANGPAIENDVIQRWSSQGAEKLYMCAFIGVGGLLFGGIHLTAWDFAFPTLTERALWRASALVTVATPVVDSLGYWVDFFFNAGSLTTFGWIRWTVTALSIPVYVAARLFLLVESLRSLYFLPPAAYQTTWTKNAPHFG</sequence>
<keyword evidence="4" id="KW-1185">Reference proteome</keyword>